<dbReference type="SUPFAM" id="SSF53756">
    <property type="entry name" value="UDP-Glycosyltransferase/glycogen phosphorylase"/>
    <property type="match status" value="1"/>
</dbReference>
<accession>A0A177HPY1</accession>
<evidence type="ECO:0000256" key="4">
    <source>
        <dbReference type="ARBA" id="ARBA00022679"/>
    </source>
</evidence>
<dbReference type="GO" id="GO:0047355">
    <property type="term" value="F:CDP-glycerol glycerophosphotransferase activity"/>
    <property type="evidence" value="ECO:0007669"/>
    <property type="project" value="UniProtKB-EC"/>
</dbReference>
<evidence type="ECO:0000313" key="10">
    <source>
        <dbReference type="Proteomes" id="UP000077381"/>
    </source>
</evidence>
<dbReference type="InterPro" id="IPR043148">
    <property type="entry name" value="TagF_C"/>
</dbReference>
<comment type="caution">
    <text evidence="9">The sequence shown here is derived from an EMBL/GenBank/DDBJ whole genome shotgun (WGS) entry which is preliminary data.</text>
</comment>
<keyword evidence="4 9" id="KW-0808">Transferase</keyword>
<keyword evidence="10" id="KW-1185">Reference proteome</keyword>
<sequence length="793" mass="89484">MVWNSASSKPRFSIVIPVYKVQGYLRECLDSVLGQGFTDFEVIAVNDCSPDACGAILDEYAARDSRVMPVHLERNGGIGNARNVGVKLARGDYLLFLDSDDTLTAHALHSMQQRLVESRDPDLLFFDHVRTYWWDMAQPSATSHLLEQTGDEIFRPAERPDLFHLFAVVWNRLFRREFFISSDLTFTDGLYEDALVVYLAMLTADTGACLDRVCVEYRQRRQGNSMKTPGREHFTIFQQYQRLFDFLDAHRELDALRPVLFQRMASHFLFTLARTSRVVPADRREFFSRASAMYKAHVPAGFRVPSGLLGAKFRALHLGSYTAFRCAKTVNFTRVSARKAIRKNRRAVARRLQAAHYWIQRQLPIDEQLAVYSAYWSRGPACNPLAVYRAAQELAPEVHGVWVVRPDAVGDVPEGMDHVVLGSRRYWRVMARAKFCVNNVNFPDSVAKRPGQIHLMTHHGTPLKRMGVDQQRFPAAAKGMSFRRLLQRADRWDYSLSSNQLSTEHWERVYPCGFTSLDYGYPRNDVYYTSTAHDVARARERLGIAPGRTALLYAPTLRDYQAGYAPAMDLANVARALGPDFLLMVRTHYSYAQDPRLAELQQQGLLLDVSRHPSVEELCLAADALITDYSSIQFDFACLDRPIIIYAADWETYVRSRGVTFDLLSGKEGDTPGAVVTTEEELVALLRDGDWDTEQTTALRAAFRRRFCAYDDGHASERVVRRVLLGQEITPPAGGARLPMPAPQPVTAARPAVTGAAGPHREHTSPRPAAAGLHRGETSPHGEDADRRMVPQP</sequence>
<keyword evidence="3" id="KW-1003">Cell membrane</keyword>
<evidence type="ECO:0000313" key="9">
    <source>
        <dbReference type="EMBL" id="OAH13072.1"/>
    </source>
</evidence>
<feature type="region of interest" description="Disordered" evidence="7">
    <location>
        <begin position="751"/>
        <end position="793"/>
    </location>
</feature>
<reference evidence="9 10" key="1">
    <citation type="submission" date="2015-12" db="EMBL/GenBank/DDBJ databases">
        <title>Genome sequence of Streptomyces sp. G25.</title>
        <authorList>
            <person name="Poehlein A."/>
            <person name="Roettig A."/>
            <person name="Hiessl S."/>
            <person name="Hauschild P."/>
            <person name="Schauer J."/>
            <person name="Madkour M.H."/>
            <person name="Al-Ansari A.M."/>
            <person name="Almakishah N.H."/>
            <person name="Steinbuechel A."/>
            <person name="Daniel R."/>
        </authorList>
    </citation>
    <scope>NUCLEOTIDE SEQUENCE [LARGE SCALE GENOMIC DNA]</scope>
    <source>
        <strain evidence="10">G25(2015)</strain>
    </source>
</reference>
<keyword evidence="5" id="KW-0777">Teichoic acid biosynthesis</keyword>
<dbReference type="InterPro" id="IPR051612">
    <property type="entry name" value="Teichoic_Acid_Biosynth"/>
</dbReference>
<dbReference type="AlphaFoldDB" id="A0A177HPY1"/>
<dbReference type="InterPro" id="IPR043149">
    <property type="entry name" value="TagF_N"/>
</dbReference>
<dbReference type="CDD" id="cd00761">
    <property type="entry name" value="Glyco_tranf_GTA_type"/>
    <property type="match status" value="1"/>
</dbReference>
<feature type="domain" description="Glycosyltransferase 2-like" evidence="8">
    <location>
        <begin position="13"/>
        <end position="176"/>
    </location>
</feature>
<comment type="similarity">
    <text evidence="2">Belongs to the CDP-glycerol glycerophosphotransferase family.</text>
</comment>
<feature type="compositionally biased region" description="Basic and acidic residues" evidence="7">
    <location>
        <begin position="774"/>
        <end position="793"/>
    </location>
</feature>
<dbReference type="EMBL" id="LOHS01000084">
    <property type="protein sequence ID" value="OAH13072.1"/>
    <property type="molecule type" value="Genomic_DNA"/>
</dbReference>
<gene>
    <name evidence="9" type="primary">tagF_1</name>
    <name evidence="9" type="ORF">STSP_37190</name>
</gene>
<evidence type="ECO:0000256" key="3">
    <source>
        <dbReference type="ARBA" id="ARBA00022475"/>
    </source>
</evidence>
<evidence type="ECO:0000259" key="8">
    <source>
        <dbReference type="Pfam" id="PF00535"/>
    </source>
</evidence>
<dbReference type="Gene3D" id="3.90.550.10">
    <property type="entry name" value="Spore Coat Polysaccharide Biosynthesis Protein SpsA, Chain A"/>
    <property type="match status" value="1"/>
</dbReference>
<proteinExistence type="inferred from homology"/>
<comment type="subcellular location">
    <subcellularLocation>
        <location evidence="1">Cell membrane</location>
        <topology evidence="1">Peripheral membrane protein</topology>
    </subcellularLocation>
</comment>
<dbReference type="GO" id="GO:0005886">
    <property type="term" value="C:plasma membrane"/>
    <property type="evidence" value="ECO:0007669"/>
    <property type="project" value="UniProtKB-SubCell"/>
</dbReference>
<dbReference type="PANTHER" id="PTHR37316:SF3">
    <property type="entry name" value="TEICHOIC ACID GLYCEROL-PHOSPHATE TRANSFERASE"/>
    <property type="match status" value="1"/>
</dbReference>
<dbReference type="PATRIC" id="fig|1716141.3.peg.3907"/>
<dbReference type="PANTHER" id="PTHR37316">
    <property type="entry name" value="TEICHOIC ACID GLYCEROL-PHOSPHATE PRIMASE"/>
    <property type="match status" value="1"/>
</dbReference>
<dbReference type="InterPro" id="IPR001173">
    <property type="entry name" value="Glyco_trans_2-like"/>
</dbReference>
<dbReference type="Gene3D" id="3.40.50.11820">
    <property type="match status" value="1"/>
</dbReference>
<dbReference type="FunFam" id="3.90.550.10:FF:000196">
    <property type="entry name" value="Glycosyl transferase"/>
    <property type="match status" value="1"/>
</dbReference>
<evidence type="ECO:0000256" key="1">
    <source>
        <dbReference type="ARBA" id="ARBA00004202"/>
    </source>
</evidence>
<dbReference type="Gene3D" id="3.40.50.12580">
    <property type="match status" value="1"/>
</dbReference>
<dbReference type="InterPro" id="IPR029044">
    <property type="entry name" value="Nucleotide-diphossugar_trans"/>
</dbReference>
<evidence type="ECO:0000256" key="6">
    <source>
        <dbReference type="ARBA" id="ARBA00023136"/>
    </source>
</evidence>
<dbReference type="RefSeq" id="WP_067278940.1">
    <property type="nucleotide sequence ID" value="NZ_LOHS01000084.1"/>
</dbReference>
<evidence type="ECO:0000256" key="5">
    <source>
        <dbReference type="ARBA" id="ARBA00022944"/>
    </source>
</evidence>
<dbReference type="Proteomes" id="UP000077381">
    <property type="component" value="Unassembled WGS sequence"/>
</dbReference>
<dbReference type="OrthoDB" id="3183633at2"/>
<evidence type="ECO:0000256" key="7">
    <source>
        <dbReference type="SAM" id="MobiDB-lite"/>
    </source>
</evidence>
<dbReference type="STRING" id="1716141.STSP_37190"/>
<name>A0A177HPY1_9ACTN</name>
<dbReference type="EC" id="2.7.8.12" evidence="9"/>
<evidence type="ECO:0000256" key="2">
    <source>
        <dbReference type="ARBA" id="ARBA00010488"/>
    </source>
</evidence>
<keyword evidence="6" id="KW-0472">Membrane</keyword>
<dbReference type="InterPro" id="IPR007554">
    <property type="entry name" value="Glycerophosphate_synth"/>
</dbReference>
<protein>
    <submittedName>
        <fullName evidence="9">CDP-glycerol:poly(Glycerophosphate) glycerophosphotransferase</fullName>
        <ecNumber evidence="9">2.7.8.12</ecNumber>
    </submittedName>
</protein>
<dbReference type="SUPFAM" id="SSF53448">
    <property type="entry name" value="Nucleotide-diphospho-sugar transferases"/>
    <property type="match status" value="1"/>
</dbReference>
<dbReference type="Pfam" id="PF00535">
    <property type="entry name" value="Glycos_transf_2"/>
    <property type="match status" value="1"/>
</dbReference>
<organism evidence="9 10">
    <name type="scientific">Streptomyces jeddahensis</name>
    <dbReference type="NCBI Taxonomy" id="1716141"/>
    <lineage>
        <taxon>Bacteria</taxon>
        <taxon>Bacillati</taxon>
        <taxon>Actinomycetota</taxon>
        <taxon>Actinomycetes</taxon>
        <taxon>Kitasatosporales</taxon>
        <taxon>Streptomycetaceae</taxon>
        <taxon>Streptomyces</taxon>
    </lineage>
</organism>
<dbReference type="GO" id="GO:0019350">
    <property type="term" value="P:teichoic acid biosynthetic process"/>
    <property type="evidence" value="ECO:0007669"/>
    <property type="project" value="UniProtKB-KW"/>
</dbReference>
<dbReference type="Pfam" id="PF04464">
    <property type="entry name" value="Glyphos_transf"/>
    <property type="match status" value="1"/>
</dbReference>